<gene>
    <name evidence="3" type="ORF">FB471_3910</name>
</gene>
<name>A0A542DM17_AMYCI</name>
<comment type="caution">
    <text evidence="3">The sequence shown here is derived from an EMBL/GenBank/DDBJ whole genome shotgun (WGS) entry which is preliminary data.</text>
</comment>
<sequence length="62" mass="6582">MAEPVFAGWRKSSYSDGAGEESDCVEVATAGPVVGVRDSKDPAGPPLAFTRGAWTRFLIVLR</sequence>
<evidence type="ECO:0000313" key="3">
    <source>
        <dbReference type="EMBL" id="TQJ04129.1"/>
    </source>
</evidence>
<evidence type="ECO:0000313" key="4">
    <source>
        <dbReference type="Proteomes" id="UP000320876"/>
    </source>
</evidence>
<evidence type="ECO:0000259" key="2">
    <source>
        <dbReference type="Pfam" id="PF04149"/>
    </source>
</evidence>
<dbReference type="RefSeq" id="WP_141999850.1">
    <property type="nucleotide sequence ID" value="NZ_VFML01000001.1"/>
</dbReference>
<dbReference type="EMBL" id="VFML01000001">
    <property type="protein sequence ID" value="TQJ04129.1"/>
    <property type="molecule type" value="Genomic_DNA"/>
</dbReference>
<reference evidence="3 4" key="1">
    <citation type="submission" date="2019-06" db="EMBL/GenBank/DDBJ databases">
        <title>Sequencing the genomes of 1000 actinobacteria strains.</title>
        <authorList>
            <person name="Klenk H.-P."/>
        </authorList>
    </citation>
    <scope>NUCLEOTIDE SEQUENCE [LARGE SCALE GENOMIC DNA]</scope>
    <source>
        <strain evidence="3 4">DSM 45679</strain>
    </source>
</reference>
<dbReference type="Proteomes" id="UP000320876">
    <property type="component" value="Unassembled WGS sequence"/>
</dbReference>
<dbReference type="OrthoDB" id="3697313at2"/>
<feature type="domain" description="DUF397" evidence="2">
    <location>
        <begin position="7"/>
        <end position="58"/>
    </location>
</feature>
<feature type="region of interest" description="Disordered" evidence="1">
    <location>
        <begin position="1"/>
        <end position="21"/>
    </location>
</feature>
<keyword evidence="4" id="KW-1185">Reference proteome</keyword>
<protein>
    <submittedName>
        <fullName evidence="3">Uncharacterized protein DUF397</fullName>
    </submittedName>
</protein>
<organism evidence="3 4">
    <name type="scientific">Amycolatopsis cihanbeyliensis</name>
    <dbReference type="NCBI Taxonomy" id="1128664"/>
    <lineage>
        <taxon>Bacteria</taxon>
        <taxon>Bacillati</taxon>
        <taxon>Actinomycetota</taxon>
        <taxon>Actinomycetes</taxon>
        <taxon>Pseudonocardiales</taxon>
        <taxon>Pseudonocardiaceae</taxon>
        <taxon>Amycolatopsis</taxon>
    </lineage>
</organism>
<dbReference type="InterPro" id="IPR007278">
    <property type="entry name" value="DUF397"/>
</dbReference>
<proteinExistence type="predicted"/>
<dbReference type="Pfam" id="PF04149">
    <property type="entry name" value="DUF397"/>
    <property type="match status" value="1"/>
</dbReference>
<accession>A0A542DM17</accession>
<evidence type="ECO:0000256" key="1">
    <source>
        <dbReference type="SAM" id="MobiDB-lite"/>
    </source>
</evidence>
<dbReference type="AlphaFoldDB" id="A0A542DM17"/>